<proteinExistence type="inferred from homology"/>
<keyword evidence="4" id="KW-0963">Cytoplasm</keyword>
<dbReference type="CDD" id="cd04451">
    <property type="entry name" value="S1_IF1"/>
    <property type="match status" value="1"/>
</dbReference>
<keyword evidence="2 4" id="KW-0396">Initiation factor</keyword>
<dbReference type="NCBIfam" id="TIGR00008">
    <property type="entry name" value="infA"/>
    <property type="match status" value="1"/>
</dbReference>
<comment type="subcellular location">
    <subcellularLocation>
        <location evidence="4">Cytoplasm</location>
    </subcellularLocation>
</comment>
<dbReference type="RefSeq" id="WP_161390054.1">
    <property type="nucleotide sequence ID" value="NZ_JBHSCP010000001.1"/>
</dbReference>
<dbReference type="PANTHER" id="PTHR33370">
    <property type="entry name" value="TRANSLATION INITIATION FACTOR IF-1, CHLOROPLASTIC"/>
    <property type="match status" value="1"/>
</dbReference>
<gene>
    <name evidence="4 8" type="primary">infA</name>
    <name evidence="8" type="ORF">GRI97_05330</name>
</gene>
<comment type="function">
    <text evidence="4">One of the essential components for the initiation of protein synthesis. Stabilizes the binding of IF-2 and IF-3 on the 30S subunit to which N-formylmethionyl-tRNA(fMet) subsequently binds. Helps modulate mRNA selection, yielding the 30S pre-initiation complex (PIC). Upon addition of the 50S ribosomal subunit IF-1, IF-2 and IF-3 are released leaving the mature 70S translation initiation complex.</text>
</comment>
<keyword evidence="3 4" id="KW-0648">Protein biosynthesis</keyword>
<dbReference type="Pfam" id="PF01176">
    <property type="entry name" value="eIF-1a"/>
    <property type="match status" value="1"/>
</dbReference>
<dbReference type="PROSITE" id="PS50832">
    <property type="entry name" value="S1_IF1_TYPE"/>
    <property type="match status" value="1"/>
</dbReference>
<dbReference type="InterPro" id="IPR004368">
    <property type="entry name" value="TIF_IF1"/>
</dbReference>
<evidence type="ECO:0000256" key="5">
    <source>
        <dbReference type="NCBIfam" id="TIGR00008"/>
    </source>
</evidence>
<dbReference type="PANTHER" id="PTHR33370:SF1">
    <property type="entry name" value="TRANSLATION INITIATION FACTOR IF-1, CHLOROPLASTIC"/>
    <property type="match status" value="1"/>
</dbReference>
<feature type="domain" description="S1-like" evidence="7">
    <location>
        <begin position="1"/>
        <end position="72"/>
    </location>
</feature>
<dbReference type="InterPro" id="IPR006196">
    <property type="entry name" value="RNA-binding_domain_S1_IF1"/>
</dbReference>
<keyword evidence="4" id="KW-0699">rRNA-binding</keyword>
<dbReference type="SUPFAM" id="SSF50249">
    <property type="entry name" value="Nucleic acid-binding proteins"/>
    <property type="match status" value="1"/>
</dbReference>
<dbReference type="GO" id="GO:0003743">
    <property type="term" value="F:translation initiation factor activity"/>
    <property type="evidence" value="ECO:0007669"/>
    <property type="project" value="UniProtKB-UniRule"/>
</dbReference>
<dbReference type="FunFam" id="2.40.50.140:FF:000002">
    <property type="entry name" value="Translation initiation factor IF-1"/>
    <property type="match status" value="1"/>
</dbReference>
<name>A0A6I4TR52_9SPHN</name>
<dbReference type="GO" id="GO:0005829">
    <property type="term" value="C:cytosol"/>
    <property type="evidence" value="ECO:0007669"/>
    <property type="project" value="TreeGrafter"/>
</dbReference>
<evidence type="ECO:0000256" key="2">
    <source>
        <dbReference type="ARBA" id="ARBA00022540"/>
    </source>
</evidence>
<evidence type="ECO:0000256" key="1">
    <source>
        <dbReference type="ARBA" id="ARBA00010939"/>
    </source>
</evidence>
<protein>
    <recommendedName>
        <fullName evidence="4 5">Translation initiation factor IF-1</fullName>
    </recommendedName>
</protein>
<dbReference type="OrthoDB" id="9803250at2"/>
<dbReference type="GO" id="GO:0043022">
    <property type="term" value="F:ribosome binding"/>
    <property type="evidence" value="ECO:0007669"/>
    <property type="project" value="UniProtKB-UniRule"/>
</dbReference>
<dbReference type="Proteomes" id="UP000469430">
    <property type="component" value="Unassembled WGS sequence"/>
</dbReference>
<keyword evidence="4" id="KW-0694">RNA-binding</keyword>
<accession>A0A6I4TR52</accession>
<comment type="similarity">
    <text evidence="1 4">Belongs to the IF-1 family.</text>
</comment>
<evidence type="ECO:0000256" key="3">
    <source>
        <dbReference type="ARBA" id="ARBA00022917"/>
    </source>
</evidence>
<dbReference type="Gene3D" id="2.40.50.140">
    <property type="entry name" value="Nucleic acid-binding proteins"/>
    <property type="match status" value="1"/>
</dbReference>
<feature type="region of interest" description="Disordered" evidence="6">
    <location>
        <begin position="70"/>
        <end position="89"/>
    </location>
</feature>
<reference evidence="8 9" key="1">
    <citation type="submission" date="2019-12" db="EMBL/GenBank/DDBJ databases">
        <title>Genomic-based taxomic classification of the family Erythrobacteraceae.</title>
        <authorList>
            <person name="Xu L."/>
        </authorList>
    </citation>
    <scope>NUCLEOTIDE SEQUENCE [LARGE SCALE GENOMIC DNA]</scope>
    <source>
        <strain evidence="8 9">S36</strain>
    </source>
</reference>
<comment type="subunit">
    <text evidence="4">Component of the 30S ribosomal translation pre-initiation complex which assembles on the 30S ribosome in the order IF-2 and IF-3, IF-1 and N-formylmethionyl-tRNA(fMet); mRNA recruitment can occur at any time during PIC assembly.</text>
</comment>
<evidence type="ECO:0000313" key="9">
    <source>
        <dbReference type="Proteomes" id="UP000469430"/>
    </source>
</evidence>
<keyword evidence="9" id="KW-1185">Reference proteome</keyword>
<comment type="caution">
    <text evidence="8">The sequence shown here is derived from an EMBL/GenBank/DDBJ whole genome shotgun (WGS) entry which is preliminary data.</text>
</comment>
<dbReference type="InterPro" id="IPR012340">
    <property type="entry name" value="NA-bd_OB-fold"/>
</dbReference>
<evidence type="ECO:0000256" key="4">
    <source>
        <dbReference type="HAMAP-Rule" id="MF_00075"/>
    </source>
</evidence>
<dbReference type="AlphaFoldDB" id="A0A6I4TR52"/>
<dbReference type="GO" id="GO:0019843">
    <property type="term" value="F:rRNA binding"/>
    <property type="evidence" value="ECO:0007669"/>
    <property type="project" value="UniProtKB-UniRule"/>
</dbReference>
<sequence length="89" mass="10163">MAKEELLTMEGHIDEIYPDGRFGVMLDNDHRIIAYTAGKMRKFRIRSVVGDRVHVEMTPYDLSKGRIIFRERTPGTGPAPRKGGSGFRR</sequence>
<evidence type="ECO:0000256" key="6">
    <source>
        <dbReference type="SAM" id="MobiDB-lite"/>
    </source>
</evidence>
<dbReference type="HAMAP" id="MF_00075">
    <property type="entry name" value="IF_1"/>
    <property type="match status" value="1"/>
</dbReference>
<evidence type="ECO:0000313" key="8">
    <source>
        <dbReference type="EMBL" id="MXO98406.1"/>
    </source>
</evidence>
<organism evidence="8 9">
    <name type="scientific">Croceibacterium xixiisoli</name>
    <dbReference type="NCBI Taxonomy" id="1476466"/>
    <lineage>
        <taxon>Bacteria</taxon>
        <taxon>Pseudomonadati</taxon>
        <taxon>Pseudomonadota</taxon>
        <taxon>Alphaproteobacteria</taxon>
        <taxon>Sphingomonadales</taxon>
        <taxon>Erythrobacteraceae</taxon>
        <taxon>Croceibacterium</taxon>
    </lineage>
</organism>
<dbReference type="EMBL" id="WTYJ01000001">
    <property type="protein sequence ID" value="MXO98406.1"/>
    <property type="molecule type" value="Genomic_DNA"/>
</dbReference>
<evidence type="ECO:0000259" key="7">
    <source>
        <dbReference type="PROSITE" id="PS50832"/>
    </source>
</evidence>